<dbReference type="Proteomes" id="UP000215914">
    <property type="component" value="Chromosome 8"/>
</dbReference>
<dbReference type="SMART" id="SM00473">
    <property type="entry name" value="PAN_AP"/>
    <property type="match status" value="1"/>
</dbReference>
<dbReference type="InParanoid" id="A0A251U4T8"/>
<dbReference type="SUPFAM" id="SSF56112">
    <property type="entry name" value="Protein kinase-like (PK-like)"/>
    <property type="match status" value="1"/>
</dbReference>
<protein>
    <recommendedName>
        <fullName evidence="11">Receptor-like serine/threonine-protein kinase</fullName>
        <ecNumber evidence="11">2.7.11.1</ecNumber>
    </recommendedName>
</protein>
<dbReference type="GO" id="GO:0004674">
    <property type="term" value="F:protein serine/threonine kinase activity"/>
    <property type="evidence" value="ECO:0000318"/>
    <property type="project" value="GO_Central"/>
</dbReference>
<dbReference type="PROSITE" id="PS00108">
    <property type="entry name" value="PROTEIN_KINASE_ST"/>
    <property type="match status" value="1"/>
</dbReference>
<organism evidence="16 17">
    <name type="scientific">Helianthus annuus</name>
    <name type="common">Common sunflower</name>
    <dbReference type="NCBI Taxonomy" id="4232"/>
    <lineage>
        <taxon>Eukaryota</taxon>
        <taxon>Viridiplantae</taxon>
        <taxon>Streptophyta</taxon>
        <taxon>Embryophyta</taxon>
        <taxon>Tracheophyta</taxon>
        <taxon>Spermatophyta</taxon>
        <taxon>Magnoliopsida</taxon>
        <taxon>eudicotyledons</taxon>
        <taxon>Gunneridae</taxon>
        <taxon>Pentapetalae</taxon>
        <taxon>asterids</taxon>
        <taxon>campanulids</taxon>
        <taxon>Asterales</taxon>
        <taxon>Asteraceae</taxon>
        <taxon>Asteroideae</taxon>
        <taxon>Heliantheae alliance</taxon>
        <taxon>Heliantheae</taxon>
        <taxon>Helianthus</taxon>
    </lineage>
</organism>
<dbReference type="InterPro" id="IPR000858">
    <property type="entry name" value="S_locus_glycoprot_dom"/>
</dbReference>
<evidence type="ECO:0000256" key="7">
    <source>
        <dbReference type="ARBA" id="ARBA00023157"/>
    </source>
</evidence>
<evidence type="ECO:0000256" key="6">
    <source>
        <dbReference type="ARBA" id="ARBA00022840"/>
    </source>
</evidence>
<keyword evidence="17" id="KW-1185">Reference proteome</keyword>
<dbReference type="InterPro" id="IPR008271">
    <property type="entry name" value="Ser/Thr_kinase_AS"/>
</dbReference>
<keyword evidence="3 12" id="KW-0732">Signal</keyword>
<evidence type="ECO:0000256" key="10">
    <source>
        <dbReference type="ARBA" id="ARBA00048679"/>
    </source>
</evidence>
<dbReference type="GO" id="GO:0006955">
    <property type="term" value="P:immune response"/>
    <property type="evidence" value="ECO:0000318"/>
    <property type="project" value="GO_Central"/>
</dbReference>
<dbReference type="PIRSF" id="PIRSF000641">
    <property type="entry name" value="SRK"/>
    <property type="match status" value="1"/>
</dbReference>
<dbReference type="InterPro" id="IPR000719">
    <property type="entry name" value="Prot_kinase_dom"/>
</dbReference>
<dbReference type="Gene3D" id="3.30.200.20">
    <property type="entry name" value="Phosphorylase Kinase, domain 1"/>
    <property type="match status" value="1"/>
</dbReference>
<dbReference type="EC" id="2.7.11.1" evidence="11"/>
<dbReference type="Pfam" id="PF07714">
    <property type="entry name" value="PK_Tyr_Ser-Thr"/>
    <property type="match status" value="1"/>
</dbReference>
<accession>A0A251U4T8</accession>
<dbReference type="CDD" id="cd14066">
    <property type="entry name" value="STKc_IRAK"/>
    <property type="match status" value="1"/>
</dbReference>
<comment type="catalytic activity">
    <reaction evidence="10 11">
        <text>L-seryl-[protein] + ATP = O-phospho-L-seryl-[protein] + ADP + H(+)</text>
        <dbReference type="Rhea" id="RHEA:17989"/>
        <dbReference type="Rhea" id="RHEA-COMP:9863"/>
        <dbReference type="Rhea" id="RHEA-COMP:11604"/>
        <dbReference type="ChEBI" id="CHEBI:15378"/>
        <dbReference type="ChEBI" id="CHEBI:29999"/>
        <dbReference type="ChEBI" id="CHEBI:30616"/>
        <dbReference type="ChEBI" id="CHEBI:83421"/>
        <dbReference type="ChEBI" id="CHEBI:456216"/>
        <dbReference type="EC" id="2.7.11.1"/>
    </reaction>
</comment>
<dbReference type="PANTHER" id="PTHR32444">
    <property type="entry name" value="BULB-TYPE LECTIN DOMAIN-CONTAINING PROTEIN"/>
    <property type="match status" value="1"/>
</dbReference>
<dbReference type="Gene3D" id="3.50.4.10">
    <property type="entry name" value="Hepatocyte Growth Factor"/>
    <property type="match status" value="1"/>
</dbReference>
<dbReference type="SMART" id="SM00220">
    <property type="entry name" value="S_TKc"/>
    <property type="match status" value="1"/>
</dbReference>
<evidence type="ECO:0000256" key="12">
    <source>
        <dbReference type="SAM" id="SignalP"/>
    </source>
</evidence>
<proteinExistence type="inferred from homology"/>
<dbReference type="GO" id="GO:0007165">
    <property type="term" value="P:signal transduction"/>
    <property type="evidence" value="ECO:0000318"/>
    <property type="project" value="GO_Central"/>
</dbReference>
<keyword evidence="5 11" id="KW-0418">Kinase</keyword>
<evidence type="ECO:0000256" key="5">
    <source>
        <dbReference type="ARBA" id="ARBA00022777"/>
    </source>
</evidence>
<evidence type="ECO:0000256" key="2">
    <source>
        <dbReference type="ARBA" id="ARBA00022679"/>
    </source>
</evidence>
<evidence type="ECO:0000256" key="11">
    <source>
        <dbReference type="PIRNR" id="PIRNR000641"/>
    </source>
</evidence>
<dbReference type="SUPFAM" id="SSF51110">
    <property type="entry name" value="alpha-D-mannose-specific plant lectins"/>
    <property type="match status" value="1"/>
</dbReference>
<comment type="similarity">
    <text evidence="11">Belongs to the protein kinase superfamily. Ser/Thr protein kinase family.</text>
</comment>
<feature type="signal peptide" evidence="12">
    <location>
        <begin position="1"/>
        <end position="23"/>
    </location>
</feature>
<gene>
    <name evidence="16" type="ORF">HannXRQ_Chr08g0219041</name>
</gene>
<dbReference type="InterPro" id="IPR024171">
    <property type="entry name" value="SRK-like_kinase"/>
</dbReference>
<keyword evidence="4 11" id="KW-0547">Nucleotide-binding</keyword>
<dbReference type="Pfam" id="PF01453">
    <property type="entry name" value="B_lectin"/>
    <property type="match status" value="1"/>
</dbReference>
<keyword evidence="1 11" id="KW-0723">Serine/threonine-protein kinase</keyword>
<comment type="catalytic activity">
    <reaction evidence="9 11">
        <text>L-threonyl-[protein] + ATP = O-phospho-L-threonyl-[protein] + ADP + H(+)</text>
        <dbReference type="Rhea" id="RHEA:46608"/>
        <dbReference type="Rhea" id="RHEA-COMP:11060"/>
        <dbReference type="Rhea" id="RHEA-COMP:11605"/>
        <dbReference type="ChEBI" id="CHEBI:15378"/>
        <dbReference type="ChEBI" id="CHEBI:30013"/>
        <dbReference type="ChEBI" id="CHEBI:30616"/>
        <dbReference type="ChEBI" id="CHEBI:61977"/>
        <dbReference type="ChEBI" id="CHEBI:456216"/>
        <dbReference type="EC" id="2.7.11.1"/>
    </reaction>
</comment>
<reference evidence="17" key="1">
    <citation type="journal article" date="2017" name="Nature">
        <title>The sunflower genome provides insights into oil metabolism, flowering and Asterid evolution.</title>
        <authorList>
            <person name="Badouin H."/>
            <person name="Gouzy J."/>
            <person name="Grassa C.J."/>
            <person name="Murat F."/>
            <person name="Staton S.E."/>
            <person name="Cottret L."/>
            <person name="Lelandais-Briere C."/>
            <person name="Owens G.L."/>
            <person name="Carrere S."/>
            <person name="Mayjonade B."/>
            <person name="Legrand L."/>
            <person name="Gill N."/>
            <person name="Kane N.C."/>
            <person name="Bowers J.E."/>
            <person name="Hubner S."/>
            <person name="Bellec A."/>
            <person name="Berard A."/>
            <person name="Berges H."/>
            <person name="Blanchet N."/>
            <person name="Boniface M.C."/>
            <person name="Brunel D."/>
            <person name="Catrice O."/>
            <person name="Chaidir N."/>
            <person name="Claudel C."/>
            <person name="Donnadieu C."/>
            <person name="Faraut T."/>
            <person name="Fievet G."/>
            <person name="Helmstetter N."/>
            <person name="King M."/>
            <person name="Knapp S.J."/>
            <person name="Lai Z."/>
            <person name="Le Paslier M.C."/>
            <person name="Lippi Y."/>
            <person name="Lorenzon L."/>
            <person name="Mandel J.R."/>
            <person name="Marage G."/>
            <person name="Marchand G."/>
            <person name="Marquand E."/>
            <person name="Bret-Mestries E."/>
            <person name="Morien E."/>
            <person name="Nambeesan S."/>
            <person name="Nguyen T."/>
            <person name="Pegot-Espagnet P."/>
            <person name="Pouilly N."/>
            <person name="Raftis F."/>
            <person name="Sallet E."/>
            <person name="Schiex T."/>
            <person name="Thomas J."/>
            <person name="Vandecasteele C."/>
            <person name="Vares D."/>
            <person name="Vear F."/>
            <person name="Vautrin S."/>
            <person name="Crespi M."/>
            <person name="Mangin B."/>
            <person name="Burke J.M."/>
            <person name="Salse J."/>
            <person name="Munos S."/>
            <person name="Vincourt P."/>
            <person name="Rieseberg L.H."/>
            <person name="Langlade N.B."/>
        </authorList>
    </citation>
    <scope>NUCLEOTIDE SEQUENCE [LARGE SCALE GENOMIC DNA]</scope>
    <source>
        <strain evidence="17">cv. SF193</strain>
    </source>
</reference>
<dbReference type="GO" id="GO:0106310">
    <property type="term" value="F:protein serine kinase activity"/>
    <property type="evidence" value="ECO:0007669"/>
    <property type="project" value="RHEA"/>
</dbReference>
<sequence>MEYHSIPLLLFTTLFLLVSECGALDTISTKKAIKDGETIVSHGEMYELGFFSPGKSKNRYLGIWYKKISTGTVVWVANRDTPINDASGTLKVCRDGNLVILSGDNTVIWSSNSTVSASVGSNDFVAQLLDTGNLVVWDENRNSTNKNLLWESFDYPGDTLLPGMKFGKDLVTGLQKSLTSWKSPDDPSCGLYNHILDTNGYPQAFGRHGSVLLSRLGPWTGVSFSGFATEIPNHISSTEFVISEKEIYVKYELISSVVERRVLTWDGKLMILRWIDQKREWIVYADTGGDSSCPFELCGSYGLCSINKHPPCSCMQGFEPKFPQEWKASDWSSGCQHKPLDSMNRGGFQKISGIKLPDTRFSSYNHSMTLGECEMTCRRNISCTAYANLDIRNGGSGCLLWFKQLMDAREYEGEDHNIYIKMVASELAGGHQSDSDKWKRVLTTILSISSAALVLFAVASACRKKKRRLHMKKKEDLEGAFDKKNTSVQMNFLDDIPFICLYKIAKATDNFSVSNKIGEGGFGPVYKGVLEDGQEVAVKRLSSTSQQGLDEFRNELVSIAKLQHRNLVKLLGYCIDGNEMVLIYEYMANKSLDSFIFDETRSSMLDWPQRFQIILGMARGILYLHQDSRFQIIHRDLKAGNILLDSDMNPKISDFGLARTFVGHDTTAKTKKVVGTYGYIPPEYAVHGRFSIKSDVFSFGVMVLEIVSGKKNREFSHEDHNDNLLGHTWRLYKENKSIQLMNACLRASCVDSEVLRSIHVGLLCVQHHAKDRPSMLSVLLMLLSEGVLPEPKQPAFFTDENYGEINCASSLDENMITRLYPR</sequence>
<dbReference type="GO" id="GO:0005524">
    <property type="term" value="F:ATP binding"/>
    <property type="evidence" value="ECO:0007669"/>
    <property type="project" value="UniProtKB-KW"/>
</dbReference>
<dbReference type="PROSITE" id="PS50011">
    <property type="entry name" value="PROTEIN_KINASE_DOM"/>
    <property type="match status" value="1"/>
</dbReference>
<evidence type="ECO:0000259" key="13">
    <source>
        <dbReference type="PROSITE" id="PS50011"/>
    </source>
</evidence>
<dbReference type="InterPro" id="IPR011009">
    <property type="entry name" value="Kinase-like_dom_sf"/>
</dbReference>
<dbReference type="InterPro" id="IPR036426">
    <property type="entry name" value="Bulb-type_lectin_dom_sf"/>
</dbReference>
<feature type="domain" description="Protein kinase" evidence="13">
    <location>
        <begin position="511"/>
        <end position="796"/>
    </location>
</feature>
<evidence type="ECO:0000256" key="4">
    <source>
        <dbReference type="ARBA" id="ARBA00022741"/>
    </source>
</evidence>
<dbReference type="PANTHER" id="PTHR32444:SF232">
    <property type="entry name" value="S-LOCUS GLYCOPROTEIN"/>
    <property type="match status" value="1"/>
</dbReference>
<dbReference type="GO" id="GO:0005886">
    <property type="term" value="C:plasma membrane"/>
    <property type="evidence" value="ECO:0000318"/>
    <property type="project" value="GO_Central"/>
</dbReference>
<dbReference type="EMBL" id="CM007897">
    <property type="protein sequence ID" value="OTG18063.1"/>
    <property type="molecule type" value="Genomic_DNA"/>
</dbReference>
<dbReference type="CDD" id="cd01098">
    <property type="entry name" value="PAN_AP_plant"/>
    <property type="match status" value="1"/>
</dbReference>
<evidence type="ECO:0000259" key="14">
    <source>
        <dbReference type="PROSITE" id="PS50927"/>
    </source>
</evidence>
<dbReference type="SMART" id="SM00108">
    <property type="entry name" value="B_lectin"/>
    <property type="match status" value="1"/>
</dbReference>
<evidence type="ECO:0000256" key="3">
    <source>
        <dbReference type="ARBA" id="ARBA00022729"/>
    </source>
</evidence>
<evidence type="ECO:0000313" key="16">
    <source>
        <dbReference type="EMBL" id="OTG18063.1"/>
    </source>
</evidence>
<evidence type="ECO:0000256" key="9">
    <source>
        <dbReference type="ARBA" id="ARBA00047899"/>
    </source>
</evidence>
<dbReference type="FunFam" id="2.90.10.10:FF:000004">
    <property type="entry name" value="G-type lectin S-receptor-like serine/threonine-protein kinase"/>
    <property type="match status" value="1"/>
</dbReference>
<keyword evidence="2 11" id="KW-0808">Transferase</keyword>
<dbReference type="OrthoDB" id="4062651at2759"/>
<evidence type="ECO:0000256" key="8">
    <source>
        <dbReference type="ARBA" id="ARBA00023180"/>
    </source>
</evidence>
<dbReference type="FunFam" id="3.30.200.20:FF:000195">
    <property type="entry name" value="G-type lectin S-receptor-like serine/threonine-protein kinase"/>
    <property type="match status" value="1"/>
</dbReference>
<dbReference type="Gene3D" id="1.10.510.10">
    <property type="entry name" value="Transferase(Phosphotransferase) domain 1"/>
    <property type="match status" value="1"/>
</dbReference>
<feature type="chain" id="PRO_5012580763" description="Receptor-like serine/threonine-protein kinase" evidence="12">
    <location>
        <begin position="24"/>
        <end position="822"/>
    </location>
</feature>
<keyword evidence="7" id="KW-1015">Disulfide bond</keyword>
<dbReference type="Pfam" id="PF08276">
    <property type="entry name" value="PAN_2"/>
    <property type="match status" value="1"/>
</dbReference>
<evidence type="ECO:0000259" key="15">
    <source>
        <dbReference type="PROSITE" id="PS50948"/>
    </source>
</evidence>
<keyword evidence="8" id="KW-0325">Glycoprotein</keyword>
<dbReference type="OMA" id="ENRQEWH"/>
<evidence type="ECO:0000313" key="17">
    <source>
        <dbReference type="Proteomes" id="UP000215914"/>
    </source>
</evidence>
<keyword evidence="6 11" id="KW-0067">ATP-binding</keyword>
<feature type="domain" description="Apple" evidence="15">
    <location>
        <begin position="335"/>
        <end position="424"/>
    </location>
</feature>
<name>A0A251U4T8_HELAN</name>
<dbReference type="InterPro" id="IPR003609">
    <property type="entry name" value="Pan_app"/>
</dbReference>
<dbReference type="AlphaFoldDB" id="A0A251U4T8"/>
<dbReference type="Gene3D" id="2.90.10.10">
    <property type="entry name" value="Bulb-type lectin domain"/>
    <property type="match status" value="1"/>
</dbReference>
<dbReference type="PROSITE" id="PS50927">
    <property type="entry name" value="BULB_LECTIN"/>
    <property type="match status" value="1"/>
</dbReference>
<evidence type="ECO:0000256" key="1">
    <source>
        <dbReference type="ARBA" id="ARBA00022527"/>
    </source>
</evidence>
<feature type="domain" description="Bulb-type lectin" evidence="14">
    <location>
        <begin position="24"/>
        <end position="149"/>
    </location>
</feature>
<dbReference type="CDD" id="cd00028">
    <property type="entry name" value="B_lectin"/>
    <property type="match status" value="1"/>
</dbReference>
<dbReference type="InterPro" id="IPR001245">
    <property type="entry name" value="Ser-Thr/Tyr_kinase_cat_dom"/>
</dbReference>
<dbReference type="PROSITE" id="PS50948">
    <property type="entry name" value="PAN"/>
    <property type="match status" value="1"/>
</dbReference>
<dbReference type="FunFam" id="1.10.510.10:FF:000060">
    <property type="entry name" value="G-type lectin S-receptor-like serine/threonine-protein kinase"/>
    <property type="match status" value="1"/>
</dbReference>
<dbReference type="InterPro" id="IPR001480">
    <property type="entry name" value="Bulb-type_lectin_dom"/>
</dbReference>
<dbReference type="GO" id="GO:0048544">
    <property type="term" value="P:recognition of pollen"/>
    <property type="evidence" value="ECO:0007669"/>
    <property type="project" value="InterPro"/>
</dbReference>
<dbReference type="Pfam" id="PF00954">
    <property type="entry name" value="S_locus_glycop"/>
    <property type="match status" value="1"/>
</dbReference>